<evidence type="ECO:0000256" key="6">
    <source>
        <dbReference type="ARBA" id="ARBA00022771"/>
    </source>
</evidence>
<dbReference type="Pfam" id="PF11789">
    <property type="entry name" value="zf-Nse"/>
    <property type="match status" value="1"/>
</dbReference>
<dbReference type="PANTHER" id="PTHR21330:SF1">
    <property type="entry name" value="E3 SUMO-PROTEIN LIGASE NSE2"/>
    <property type="match status" value="1"/>
</dbReference>
<dbReference type="GO" id="GO:0030915">
    <property type="term" value="C:Smc5-Smc6 complex"/>
    <property type="evidence" value="ECO:0007669"/>
    <property type="project" value="InterPro"/>
</dbReference>
<evidence type="ECO:0000256" key="9">
    <source>
        <dbReference type="ARBA" id="ARBA00023242"/>
    </source>
</evidence>
<keyword evidence="7" id="KW-0833">Ubl conjugation pathway</keyword>
<gene>
    <name evidence="12" type="ORF">KC19_11G163300</name>
</gene>
<keyword evidence="6 10" id="KW-0863">Zinc-finger</keyword>
<evidence type="ECO:0000256" key="4">
    <source>
        <dbReference type="ARBA" id="ARBA00022679"/>
    </source>
</evidence>
<sequence>MATPATDRVRSTIRTLGVKNDELLSDCDNTFLTAKLVAEDLEHHHDDASVQDLLDATLDLVQCSHTLRSYRDALDSLAASYQPSSQTTDFKKLLKDHVKDLDDQSPFDPDKHDFVKQFKEAVWKVHHAGEPMPGQEEEEIVVMAGSQALPNKSCPLSGKPVDQLDNPVRSQRCRHIYERDAVLAYVRKHEATMQGRRRTNSNACKCAAAGCPGILVEDQLVCDRSLKIEIREYMLRQQSSNVDTVADFTLLEEEDDDTPLKGSGSR</sequence>
<comment type="pathway">
    <text evidence="2">Protein modification; protein sumoylation.</text>
</comment>
<dbReference type="GO" id="GO:0005634">
    <property type="term" value="C:nucleus"/>
    <property type="evidence" value="ECO:0007669"/>
    <property type="project" value="UniProtKB-SubCell"/>
</dbReference>
<keyword evidence="4" id="KW-0808">Transferase</keyword>
<evidence type="ECO:0000256" key="1">
    <source>
        <dbReference type="ARBA" id="ARBA00004123"/>
    </source>
</evidence>
<evidence type="ECO:0000313" key="13">
    <source>
        <dbReference type="Proteomes" id="UP000822688"/>
    </source>
</evidence>
<dbReference type="PROSITE" id="PS51044">
    <property type="entry name" value="ZF_SP_RING"/>
    <property type="match status" value="1"/>
</dbReference>
<evidence type="ECO:0000256" key="2">
    <source>
        <dbReference type="ARBA" id="ARBA00004718"/>
    </source>
</evidence>
<evidence type="ECO:0000256" key="5">
    <source>
        <dbReference type="ARBA" id="ARBA00022723"/>
    </source>
</evidence>
<dbReference type="Gene3D" id="3.30.40.10">
    <property type="entry name" value="Zinc/RING finger domain, C3HC4 (zinc finger)"/>
    <property type="match status" value="1"/>
</dbReference>
<dbReference type="GO" id="GO:0008270">
    <property type="term" value="F:zinc ion binding"/>
    <property type="evidence" value="ECO:0007669"/>
    <property type="project" value="UniProtKB-KW"/>
</dbReference>
<name>A0A8T0GLG1_CERPU</name>
<dbReference type="AlphaFoldDB" id="A0A8T0GLG1"/>
<accession>A0A8T0GLG1</accession>
<keyword evidence="8" id="KW-0862">Zinc</keyword>
<comment type="subcellular location">
    <subcellularLocation>
        <location evidence="1">Nucleus</location>
    </subcellularLocation>
</comment>
<dbReference type="InterPro" id="IPR004181">
    <property type="entry name" value="Znf_MIZ"/>
</dbReference>
<evidence type="ECO:0000256" key="3">
    <source>
        <dbReference type="ARBA" id="ARBA00008212"/>
    </source>
</evidence>
<evidence type="ECO:0000259" key="11">
    <source>
        <dbReference type="PROSITE" id="PS51044"/>
    </source>
</evidence>
<dbReference type="Proteomes" id="UP000822688">
    <property type="component" value="Chromosome 11"/>
</dbReference>
<dbReference type="GO" id="GO:0000724">
    <property type="term" value="P:double-strand break repair via homologous recombination"/>
    <property type="evidence" value="ECO:0007669"/>
    <property type="project" value="InterPro"/>
</dbReference>
<dbReference type="InterPro" id="IPR026846">
    <property type="entry name" value="Nse2(Mms21)"/>
</dbReference>
<dbReference type="PANTHER" id="PTHR21330">
    <property type="entry name" value="E3 SUMO-PROTEIN LIGASE NSE2"/>
    <property type="match status" value="1"/>
</dbReference>
<comment type="similarity">
    <text evidence="3">Belongs to the NSE2 family.</text>
</comment>
<keyword evidence="9" id="KW-0539">Nucleus</keyword>
<dbReference type="GO" id="GO:0061665">
    <property type="term" value="F:SUMO ligase activity"/>
    <property type="evidence" value="ECO:0007669"/>
    <property type="project" value="TreeGrafter"/>
</dbReference>
<dbReference type="EMBL" id="CM026432">
    <property type="protein sequence ID" value="KAG0557872.1"/>
    <property type="molecule type" value="Genomic_DNA"/>
</dbReference>
<evidence type="ECO:0000313" key="12">
    <source>
        <dbReference type="EMBL" id="KAG0557872.1"/>
    </source>
</evidence>
<dbReference type="InterPro" id="IPR013083">
    <property type="entry name" value="Znf_RING/FYVE/PHD"/>
</dbReference>
<evidence type="ECO:0000256" key="7">
    <source>
        <dbReference type="ARBA" id="ARBA00022786"/>
    </source>
</evidence>
<protein>
    <recommendedName>
        <fullName evidence="11">SP-RING-type domain-containing protein</fullName>
    </recommendedName>
</protein>
<dbReference type="GO" id="GO:0016925">
    <property type="term" value="P:protein sumoylation"/>
    <property type="evidence" value="ECO:0007669"/>
    <property type="project" value="TreeGrafter"/>
</dbReference>
<comment type="caution">
    <text evidence="12">The sequence shown here is derived from an EMBL/GenBank/DDBJ whole genome shotgun (WGS) entry which is preliminary data.</text>
</comment>
<evidence type="ECO:0000256" key="8">
    <source>
        <dbReference type="ARBA" id="ARBA00022833"/>
    </source>
</evidence>
<keyword evidence="13" id="KW-1185">Reference proteome</keyword>
<evidence type="ECO:0000256" key="10">
    <source>
        <dbReference type="PROSITE-ProRule" id="PRU00452"/>
    </source>
</evidence>
<organism evidence="12 13">
    <name type="scientific">Ceratodon purpureus</name>
    <name type="common">Fire moss</name>
    <name type="synonym">Dicranum purpureum</name>
    <dbReference type="NCBI Taxonomy" id="3225"/>
    <lineage>
        <taxon>Eukaryota</taxon>
        <taxon>Viridiplantae</taxon>
        <taxon>Streptophyta</taxon>
        <taxon>Embryophyta</taxon>
        <taxon>Bryophyta</taxon>
        <taxon>Bryophytina</taxon>
        <taxon>Bryopsida</taxon>
        <taxon>Dicranidae</taxon>
        <taxon>Pseudoditrichales</taxon>
        <taxon>Ditrichaceae</taxon>
        <taxon>Ceratodon</taxon>
    </lineage>
</organism>
<dbReference type="CDD" id="cd16651">
    <property type="entry name" value="SPL-RING_NSE2"/>
    <property type="match status" value="1"/>
</dbReference>
<feature type="domain" description="SP-RING-type" evidence="11">
    <location>
        <begin position="136"/>
        <end position="243"/>
    </location>
</feature>
<proteinExistence type="inferred from homology"/>
<reference evidence="12 13" key="1">
    <citation type="submission" date="2020-06" db="EMBL/GenBank/DDBJ databases">
        <title>WGS assembly of Ceratodon purpureus strain R40.</title>
        <authorList>
            <person name="Carey S.B."/>
            <person name="Jenkins J."/>
            <person name="Shu S."/>
            <person name="Lovell J.T."/>
            <person name="Sreedasyam A."/>
            <person name="Maumus F."/>
            <person name="Tiley G.P."/>
            <person name="Fernandez-Pozo N."/>
            <person name="Barry K."/>
            <person name="Chen C."/>
            <person name="Wang M."/>
            <person name="Lipzen A."/>
            <person name="Daum C."/>
            <person name="Saski C.A."/>
            <person name="Payton A.C."/>
            <person name="Mcbreen J.C."/>
            <person name="Conrad R.E."/>
            <person name="Kollar L.M."/>
            <person name="Olsson S."/>
            <person name="Huttunen S."/>
            <person name="Landis J.B."/>
            <person name="Wickett N.J."/>
            <person name="Johnson M.G."/>
            <person name="Rensing S.A."/>
            <person name="Grimwood J."/>
            <person name="Schmutz J."/>
            <person name="Mcdaniel S.F."/>
        </authorList>
    </citation>
    <scope>NUCLEOTIDE SEQUENCE [LARGE SCALE GENOMIC DNA]</scope>
    <source>
        <strain evidence="12 13">R40</strain>
    </source>
</reference>
<keyword evidence="5" id="KW-0479">Metal-binding</keyword>